<dbReference type="OrthoDB" id="9132167at2"/>
<dbReference type="InterPro" id="IPR014048">
    <property type="entry name" value="MethylDNA_cys_MeTrfase_DNA-bd"/>
</dbReference>
<dbReference type="GO" id="GO:0006281">
    <property type="term" value="P:DNA repair"/>
    <property type="evidence" value="ECO:0007669"/>
    <property type="project" value="InterPro"/>
</dbReference>
<accession>A0A545TC14</accession>
<organism evidence="3 4">
    <name type="scientific">Aliikangiella marina</name>
    <dbReference type="NCBI Taxonomy" id="1712262"/>
    <lineage>
        <taxon>Bacteria</taxon>
        <taxon>Pseudomonadati</taxon>
        <taxon>Pseudomonadota</taxon>
        <taxon>Gammaproteobacteria</taxon>
        <taxon>Oceanospirillales</taxon>
        <taxon>Pleioneaceae</taxon>
        <taxon>Aliikangiella</taxon>
    </lineage>
</organism>
<dbReference type="InterPro" id="IPR036217">
    <property type="entry name" value="MethylDNA_cys_MeTrfase_DNAb"/>
</dbReference>
<evidence type="ECO:0000313" key="4">
    <source>
        <dbReference type="Proteomes" id="UP000317839"/>
    </source>
</evidence>
<comment type="caution">
    <text evidence="3">The sequence shown here is derived from an EMBL/GenBank/DDBJ whole genome shotgun (WGS) entry which is preliminary data.</text>
</comment>
<dbReference type="RefSeq" id="WP_142941350.1">
    <property type="nucleotide sequence ID" value="NZ_VIKR01000002.1"/>
</dbReference>
<protein>
    <submittedName>
        <fullName evidence="3">Cysteine methyltransferase</fullName>
    </submittedName>
</protein>
<evidence type="ECO:0000259" key="2">
    <source>
        <dbReference type="Pfam" id="PF01035"/>
    </source>
</evidence>
<dbReference type="GO" id="GO:0032259">
    <property type="term" value="P:methylation"/>
    <property type="evidence" value="ECO:0007669"/>
    <property type="project" value="UniProtKB-KW"/>
</dbReference>
<gene>
    <name evidence="3" type="ORF">FLL45_07150</name>
</gene>
<keyword evidence="4" id="KW-1185">Reference proteome</keyword>
<dbReference type="CDD" id="cd06445">
    <property type="entry name" value="ATase"/>
    <property type="match status" value="1"/>
</dbReference>
<evidence type="ECO:0000256" key="1">
    <source>
        <dbReference type="ARBA" id="ARBA00022763"/>
    </source>
</evidence>
<feature type="domain" description="Methylated-DNA-[protein]-cysteine S-methyltransferase DNA binding" evidence="2">
    <location>
        <begin position="8"/>
        <end position="87"/>
    </location>
</feature>
<evidence type="ECO:0000313" key="3">
    <source>
        <dbReference type="EMBL" id="TQV74731.1"/>
    </source>
</evidence>
<dbReference type="SUPFAM" id="SSF46767">
    <property type="entry name" value="Methylated DNA-protein cysteine methyltransferase, C-terminal domain"/>
    <property type="match status" value="1"/>
</dbReference>
<dbReference type="Gene3D" id="1.10.10.10">
    <property type="entry name" value="Winged helix-like DNA-binding domain superfamily/Winged helix DNA-binding domain"/>
    <property type="match status" value="1"/>
</dbReference>
<dbReference type="AlphaFoldDB" id="A0A545TC14"/>
<dbReference type="PANTHER" id="PTHR42942:SF1">
    <property type="entry name" value="ALKYLTRANSFERASE-LIKE PROTEIN 1"/>
    <property type="match status" value="1"/>
</dbReference>
<dbReference type="Pfam" id="PF01035">
    <property type="entry name" value="DNA_binding_1"/>
    <property type="match status" value="1"/>
</dbReference>
<dbReference type="InterPro" id="IPR052520">
    <property type="entry name" value="ATL_DNA_repair"/>
</dbReference>
<keyword evidence="3" id="KW-0489">Methyltransferase</keyword>
<reference evidence="3 4" key="1">
    <citation type="submission" date="2019-06" db="EMBL/GenBank/DDBJ databases">
        <title>Draft genome of Aliikangiella marina GYP-15.</title>
        <authorList>
            <person name="Wang G."/>
        </authorList>
    </citation>
    <scope>NUCLEOTIDE SEQUENCE [LARGE SCALE GENOMIC DNA]</scope>
    <source>
        <strain evidence="3 4">GYP-15</strain>
    </source>
</reference>
<keyword evidence="3" id="KW-0808">Transferase</keyword>
<dbReference type="PANTHER" id="PTHR42942">
    <property type="entry name" value="6-O-METHYLGUANINE DNA METHYLTRANSFERASE"/>
    <property type="match status" value="1"/>
</dbReference>
<dbReference type="InterPro" id="IPR036388">
    <property type="entry name" value="WH-like_DNA-bd_sf"/>
</dbReference>
<dbReference type="EMBL" id="VIKR01000002">
    <property type="protein sequence ID" value="TQV74731.1"/>
    <property type="molecule type" value="Genomic_DNA"/>
</dbReference>
<keyword evidence="1" id="KW-0227">DNA damage</keyword>
<proteinExistence type="predicted"/>
<sequence length="114" mass="12742">MSQPISKQERIYRTVALIPRGKVASYGQIADLAGLPGRARLVGKSLREAPSSLNLPWHRVLRSSGHLAFDVNSENAQRQKLRLMDENVVVLSNKVDLSKYAWQPELGELLSMAF</sequence>
<name>A0A545TC14_9GAMM</name>
<dbReference type="Proteomes" id="UP000317839">
    <property type="component" value="Unassembled WGS sequence"/>
</dbReference>
<dbReference type="GO" id="GO:0008168">
    <property type="term" value="F:methyltransferase activity"/>
    <property type="evidence" value="ECO:0007669"/>
    <property type="project" value="UniProtKB-KW"/>
</dbReference>